<evidence type="ECO:0000313" key="2">
    <source>
        <dbReference type="EMBL" id="AHC55080.1"/>
    </source>
</evidence>
<keyword evidence="2" id="KW-0067">ATP-binding</keyword>
<dbReference type="EMBL" id="KF483846">
    <property type="protein sequence ID" value="AHC55080.1"/>
    <property type="molecule type" value="Genomic_DNA"/>
</dbReference>
<keyword evidence="2" id="KW-0347">Helicase</keyword>
<protein>
    <submittedName>
        <fullName evidence="2">Highly derived D5-like helicase-primase</fullName>
    </submittedName>
</protein>
<keyword evidence="3" id="KW-1185">Reference proteome</keyword>
<name>V9SEB1_9VIRU</name>
<dbReference type="Proteomes" id="UP000232615">
    <property type="component" value="Segment"/>
</dbReference>
<evidence type="ECO:0000313" key="3">
    <source>
        <dbReference type="Proteomes" id="UP000232615"/>
    </source>
</evidence>
<sequence length="805" mass="92912">MSDTPSKAVSHCSKTLTEATISGKLFVSKPYLYCFYPECFETRSLKPKRGCCIVAKDISDRGGKLCCAFTSRKEALRFVKTLGHLERNFYEVIPGFVLRCPYFDIDAPRNGNEAEGRGEKILASVVREIKYIFAECFQKKLSDNEFSTFTSSTSEKDSFHVYINTYCFSNKEDAKEFTRRVRFSLKERGEGYEEFLDDRVYSSWQCLRLAGCMKKGKGMESIKRKLSDDPKLFVCDVEGCEKLPSLTDSSLPKICMTQDVIPSDEREAKALRALYKLPGAEESLEYRGMTQIDNNFFLNFQMVCPWYCPICDREHDNGSNLNSAYILMGPRNTWLKCRSSNNREEERKILLVGRKKKARNGFLPCLIDPSDPWYWANFSMEFSGKVYKNREEMRDDVIPNMRRVFAYIPGSGNVVVKANKDECFKVHKTSFVKSAAMKFFLEIEGSNVPIPVSLTNFFHENHLSFTVHGLCFHPYSPEEDDSHIPVEYINTFEGFKAQPVDEGVNQEKIRPLLDHIFEVWADSSKENFDYVISWLSHIVKYPREKTGVALVILSEAQGAGKGIITDFLLDKVFGRKLGKCIGDIERVVHRFNSILDKKLLVILDEMNQVDAGAYHKSFDVIKHLITEKTVQIERKGVETTEEESFVNFLLTTNNTFSVKVEQSDRRYAMFRCSDKRAKDFDYFRGLARCLTDECARHFIKFLLDWKEVDIKNIPETSLKKECRNNSKNVSQLFLEGFSADEYDKDEDGWFSASEVYQDFVMWAQANGYRNIPNANVFGRTAGKTFEKKRQRKDGKLTSMWKYMDD</sequence>
<keyword evidence="2" id="KW-0547">Nucleotide-binding</keyword>
<accession>V9SEB1</accession>
<dbReference type="InterPro" id="IPR045455">
    <property type="entry name" value="NrS-1_pol-like_helicase"/>
</dbReference>
<organism evidence="2 3">
    <name type="scientific">Tunisvirus fontaine2</name>
    <dbReference type="NCBI Taxonomy" id="1421067"/>
    <lineage>
        <taxon>Viruses</taxon>
        <taxon>Varidnaviria</taxon>
        <taxon>Bamfordvirae</taxon>
        <taxon>Nucleocytoviricota</taxon>
        <taxon>Megaviricetes</taxon>
        <taxon>Pimascovirales</taxon>
        <taxon>Pimascovirales incertae sedis</taxon>
        <taxon>Marseilleviridae</taxon>
        <taxon>Losannavirus</taxon>
        <taxon>Losannavirus tunisense</taxon>
    </lineage>
</organism>
<gene>
    <name evidence="2" type="ORF">TNS_ORF362</name>
</gene>
<keyword evidence="2" id="KW-0378">Hydrolase</keyword>
<evidence type="ECO:0000259" key="1">
    <source>
        <dbReference type="Pfam" id="PF19263"/>
    </source>
</evidence>
<proteinExistence type="predicted"/>
<reference evidence="2 3" key="1">
    <citation type="journal article" date="2014" name="Arch. Virol.">
        <title>Complete genome sequence of Tunisvirus, a new member of the proposed family Marseilleviridae.</title>
        <authorList>
            <person name="Aherfi S."/>
            <person name="Boughalmi M."/>
            <person name="Pagnier I."/>
            <person name="Fournous G."/>
            <person name="La Scola B."/>
            <person name="Raoult D."/>
            <person name="Colson P."/>
        </authorList>
    </citation>
    <scope>NUCLEOTIDE SEQUENCE [LARGE SCALE GENOMIC DNA]</scope>
    <source>
        <strain evidence="2 3">U484</strain>
    </source>
</reference>
<feature type="domain" description="NrS-1 polymerase-like helicase" evidence="1">
    <location>
        <begin position="554"/>
        <end position="666"/>
    </location>
</feature>
<dbReference type="Pfam" id="PF19263">
    <property type="entry name" value="DUF5906"/>
    <property type="match status" value="1"/>
</dbReference>
<dbReference type="GO" id="GO:0004386">
    <property type="term" value="F:helicase activity"/>
    <property type="evidence" value="ECO:0007669"/>
    <property type="project" value="UniProtKB-KW"/>
</dbReference>